<evidence type="ECO:0000313" key="2">
    <source>
        <dbReference type="Proteomes" id="UP001303046"/>
    </source>
</evidence>
<dbReference type="EMBL" id="JAVFWL010000003">
    <property type="protein sequence ID" value="KAK6744559.1"/>
    <property type="molecule type" value="Genomic_DNA"/>
</dbReference>
<comment type="caution">
    <text evidence="1">The sequence shown here is derived from an EMBL/GenBank/DDBJ whole genome shotgun (WGS) entry which is preliminary data.</text>
</comment>
<sequence length="185" mass="21336">MPLCLYKMMCTRRGGLGHPSQSQDNNVPTPHINIPRELYSKLHVRNFAILQEYHHGRKEEVRQGETILPRISSATLENAMRGLEWDDMGVKVDVYLGRELNMMNDLTHELGRRRRATCGTYKSIEDVMKKARNTRLRAHFFKTAVVLALTYASETWAFRKQKENAVSVIESGIEKVMLGVTRFTQ</sequence>
<keyword evidence="2" id="KW-1185">Reference proteome</keyword>
<protein>
    <recommendedName>
        <fullName evidence="3">Reverse transcriptase domain-containing protein</fullName>
    </recommendedName>
</protein>
<reference evidence="1 2" key="1">
    <citation type="submission" date="2023-08" db="EMBL/GenBank/DDBJ databases">
        <title>A Necator americanus chromosomal reference genome.</title>
        <authorList>
            <person name="Ilik V."/>
            <person name="Petrzelkova K.J."/>
            <person name="Pardy F."/>
            <person name="Fuh T."/>
            <person name="Niatou-Singa F.S."/>
            <person name="Gouil Q."/>
            <person name="Baker L."/>
            <person name="Ritchie M.E."/>
            <person name="Jex A.R."/>
            <person name="Gazzola D."/>
            <person name="Li H."/>
            <person name="Toshio Fujiwara R."/>
            <person name="Zhan B."/>
            <person name="Aroian R.V."/>
            <person name="Pafco B."/>
            <person name="Schwarz E.M."/>
        </authorList>
    </citation>
    <scope>NUCLEOTIDE SEQUENCE [LARGE SCALE GENOMIC DNA]</scope>
    <source>
        <strain evidence="1 2">Aroian</strain>
        <tissue evidence="1">Whole animal</tissue>
    </source>
</reference>
<evidence type="ECO:0000313" key="1">
    <source>
        <dbReference type="EMBL" id="KAK6744559.1"/>
    </source>
</evidence>
<name>A0ABR1D1Y8_NECAM</name>
<dbReference type="Proteomes" id="UP001303046">
    <property type="component" value="Unassembled WGS sequence"/>
</dbReference>
<accession>A0ABR1D1Y8</accession>
<proteinExistence type="predicted"/>
<evidence type="ECO:0008006" key="3">
    <source>
        <dbReference type="Google" id="ProtNLM"/>
    </source>
</evidence>
<organism evidence="1 2">
    <name type="scientific">Necator americanus</name>
    <name type="common">Human hookworm</name>
    <dbReference type="NCBI Taxonomy" id="51031"/>
    <lineage>
        <taxon>Eukaryota</taxon>
        <taxon>Metazoa</taxon>
        <taxon>Ecdysozoa</taxon>
        <taxon>Nematoda</taxon>
        <taxon>Chromadorea</taxon>
        <taxon>Rhabditida</taxon>
        <taxon>Rhabditina</taxon>
        <taxon>Rhabditomorpha</taxon>
        <taxon>Strongyloidea</taxon>
        <taxon>Ancylostomatidae</taxon>
        <taxon>Bunostominae</taxon>
        <taxon>Necator</taxon>
    </lineage>
</organism>
<gene>
    <name evidence="1" type="primary">Necator_chrIII.g12108</name>
    <name evidence="1" type="ORF">RB195_011342</name>
</gene>